<dbReference type="InterPro" id="IPR051050">
    <property type="entry name" value="Lipid_II_flippase_MurJ/MviN"/>
</dbReference>
<feature type="transmembrane region" description="Helical" evidence="10">
    <location>
        <begin position="185"/>
        <end position="211"/>
    </location>
</feature>
<feature type="transmembrane region" description="Helical" evidence="10">
    <location>
        <begin position="348"/>
        <end position="369"/>
    </location>
</feature>
<accession>A0A139SQJ1</accession>
<dbReference type="PANTHER" id="PTHR47019:SF1">
    <property type="entry name" value="LIPID II FLIPPASE MURJ"/>
    <property type="match status" value="1"/>
</dbReference>
<evidence type="ECO:0000256" key="5">
    <source>
        <dbReference type="ARBA" id="ARBA00022984"/>
    </source>
</evidence>
<feature type="transmembrane region" description="Helical" evidence="10">
    <location>
        <begin position="482"/>
        <end position="503"/>
    </location>
</feature>
<keyword evidence="2 10" id="KW-1003">Cell membrane</keyword>
<evidence type="ECO:0000313" key="13">
    <source>
        <dbReference type="Proteomes" id="UP000071392"/>
    </source>
</evidence>
<dbReference type="HAMAP" id="MF_02078">
    <property type="entry name" value="MurJ_MviN"/>
    <property type="match status" value="1"/>
</dbReference>
<dbReference type="RefSeq" id="WP_068711185.1">
    <property type="nucleotide sequence ID" value="NZ_LSZP01000020.1"/>
</dbReference>
<evidence type="ECO:0000256" key="4">
    <source>
        <dbReference type="ARBA" id="ARBA00022960"/>
    </source>
</evidence>
<dbReference type="PRINTS" id="PR01806">
    <property type="entry name" value="VIRFACTRMVIN"/>
</dbReference>
<dbReference type="NCBIfam" id="TIGR01695">
    <property type="entry name" value="murJ_mviN"/>
    <property type="match status" value="1"/>
</dbReference>
<dbReference type="OrthoDB" id="9804143at2"/>
<evidence type="ECO:0000256" key="8">
    <source>
        <dbReference type="ARBA" id="ARBA00060041"/>
    </source>
</evidence>
<dbReference type="Proteomes" id="UP000071392">
    <property type="component" value="Unassembled WGS sequence"/>
</dbReference>
<evidence type="ECO:0000256" key="7">
    <source>
        <dbReference type="ARBA" id="ARBA00023136"/>
    </source>
</evidence>
<dbReference type="AlphaFoldDB" id="A0A139SQJ1"/>
<feature type="transmembrane region" description="Helical" evidence="10">
    <location>
        <begin position="406"/>
        <end position="424"/>
    </location>
</feature>
<reference evidence="12 13" key="1">
    <citation type="submission" date="2016-02" db="EMBL/GenBank/DDBJ databases">
        <authorList>
            <person name="Wen L."/>
            <person name="He K."/>
            <person name="Yang H."/>
        </authorList>
    </citation>
    <scope>NUCLEOTIDE SEQUENCE [LARGE SCALE GENOMIC DNA]</scope>
    <source>
        <strain evidence="12 13">CV41</strain>
    </source>
</reference>
<evidence type="ECO:0000256" key="2">
    <source>
        <dbReference type="ARBA" id="ARBA00022475"/>
    </source>
</evidence>
<sequence length="523" mass="55185">MSRKLKAIGVVSGLTVVSRVLGLVRDQLSAAVFGTSALNSAFITAFSLPNLFRRLLGEGALTAAFVPTLQEELQEGAEAAAFRLLNQVVSWLALVASGVVAAGMGLFAWGAQLPQFSGKWSLAAELTVVLFPYLVFVCLAAAFSATLNVFKRFTESALSPIWLNVAMIGALGGAGLHFAETGLGRMHWLCAGVLAGGFLQMVVPGLVLVRLGWRPRLDFTLSARVREIARLMAPGLFGVAIYQINIYVSRLLAFSVSDEAAAVLFYANRLTELPIGVFAIAVATVIYPLLAQHAAQRQSGAFAADYAKGLRLILLVNLPAAAGLALLAEPITRLLFERGSFGPSDTAMLVPLLALFAVGMPFFSITSLSTRAFYALKDTKTPVKLAAVSFVINLGLSIALMRPLGAAGLVLGSTVAIGVQAVQLQRALTVRLPELAFAPLWGGVAKLVLAVCAMAAVVGGGWWALKAGWVVGGAGQGLVRDFVAVGGLIPLGVLVYGGALWLLRIEGREQLPALWRRLRGQHD</sequence>
<dbReference type="PIRSF" id="PIRSF002869">
    <property type="entry name" value="MviN"/>
    <property type="match status" value="1"/>
</dbReference>
<feature type="transmembrane region" description="Helical" evidence="10">
    <location>
        <begin position="273"/>
        <end position="290"/>
    </location>
</feature>
<evidence type="ECO:0000256" key="3">
    <source>
        <dbReference type="ARBA" id="ARBA00022692"/>
    </source>
</evidence>
<keyword evidence="6 10" id="KW-1133">Transmembrane helix</keyword>
<dbReference type="GO" id="GO:0015648">
    <property type="term" value="F:lipid-linked peptidoglycan transporter activity"/>
    <property type="evidence" value="ECO:0007669"/>
    <property type="project" value="UniProtKB-UniRule"/>
</dbReference>
<dbReference type="GO" id="GO:0005886">
    <property type="term" value="C:plasma membrane"/>
    <property type="evidence" value="ECO:0007669"/>
    <property type="project" value="UniProtKB-SubCell"/>
</dbReference>
<dbReference type="Pfam" id="PF03023">
    <property type="entry name" value="MurJ"/>
    <property type="match status" value="1"/>
</dbReference>
<dbReference type="GO" id="GO:0008360">
    <property type="term" value="P:regulation of cell shape"/>
    <property type="evidence" value="ECO:0007669"/>
    <property type="project" value="UniProtKB-UniRule"/>
</dbReference>
<dbReference type="STRING" id="1548208.AXK12_03085"/>
<dbReference type="InterPro" id="IPR004268">
    <property type="entry name" value="MurJ"/>
</dbReference>
<feature type="transmembrane region" description="Helical" evidence="10">
    <location>
        <begin position="381"/>
        <end position="400"/>
    </location>
</feature>
<comment type="similarity">
    <text evidence="9 10 11">Belongs to the MurJ/MviN family.</text>
</comment>
<comment type="subcellular location">
    <subcellularLocation>
        <location evidence="1 10">Cell membrane</location>
        <topology evidence="1 10">Multi-pass membrane protein</topology>
    </subcellularLocation>
</comment>
<dbReference type="EMBL" id="LSZP01000020">
    <property type="protein sequence ID" value="KXU36750.1"/>
    <property type="molecule type" value="Genomic_DNA"/>
</dbReference>
<proteinExistence type="inferred from homology"/>
<keyword evidence="13" id="KW-1185">Reference proteome</keyword>
<comment type="pathway">
    <text evidence="10">Cell wall biogenesis; peptidoglycan biosynthesis.</text>
</comment>
<feature type="transmembrane region" description="Helical" evidence="10">
    <location>
        <begin position="436"/>
        <end position="462"/>
    </location>
</feature>
<feature type="transmembrane region" description="Helical" evidence="10">
    <location>
        <begin position="88"/>
        <end position="110"/>
    </location>
</feature>
<feature type="transmembrane region" description="Helical" evidence="10">
    <location>
        <begin position="130"/>
        <end position="149"/>
    </location>
</feature>
<keyword evidence="10 11" id="KW-0813">Transport</keyword>
<evidence type="ECO:0000313" key="12">
    <source>
        <dbReference type="EMBL" id="KXU36750.1"/>
    </source>
</evidence>
<dbReference type="UniPathway" id="UPA00219"/>
<evidence type="ECO:0000256" key="9">
    <source>
        <dbReference type="ARBA" id="ARBA00061532"/>
    </source>
</evidence>
<comment type="caution">
    <text evidence="12">The sequence shown here is derived from an EMBL/GenBank/DDBJ whole genome shotgun (WGS) entry which is preliminary data.</text>
</comment>
<dbReference type="CDD" id="cd13123">
    <property type="entry name" value="MATE_MurJ_like"/>
    <property type="match status" value="1"/>
</dbReference>
<feature type="transmembrane region" description="Helical" evidence="10">
    <location>
        <begin position="231"/>
        <end position="253"/>
    </location>
</feature>
<gene>
    <name evidence="10" type="primary">murJ</name>
    <name evidence="12" type="ORF">AXK12_03085</name>
</gene>
<dbReference type="GO" id="GO:0071555">
    <property type="term" value="P:cell wall organization"/>
    <property type="evidence" value="ECO:0007669"/>
    <property type="project" value="UniProtKB-UniRule"/>
</dbReference>
<evidence type="ECO:0000256" key="10">
    <source>
        <dbReference type="HAMAP-Rule" id="MF_02078"/>
    </source>
</evidence>
<name>A0A139SQJ1_9BACT</name>
<dbReference type="GO" id="GO:0034204">
    <property type="term" value="P:lipid translocation"/>
    <property type="evidence" value="ECO:0007669"/>
    <property type="project" value="TreeGrafter"/>
</dbReference>
<dbReference type="PANTHER" id="PTHR47019">
    <property type="entry name" value="LIPID II FLIPPASE MURJ"/>
    <property type="match status" value="1"/>
</dbReference>
<dbReference type="GO" id="GO:0009252">
    <property type="term" value="P:peptidoglycan biosynthetic process"/>
    <property type="evidence" value="ECO:0007669"/>
    <property type="project" value="UniProtKB-UniRule"/>
</dbReference>
<comment type="function">
    <text evidence="8 10 11">Involved in peptidoglycan biosynthesis. Transports lipid-linked peptidoglycan precursors from the inner to the outer leaflet of the cytoplasmic membrane.</text>
</comment>
<keyword evidence="10 11" id="KW-0961">Cell wall biogenesis/degradation</keyword>
<evidence type="ECO:0000256" key="11">
    <source>
        <dbReference type="PIRNR" id="PIRNR002869"/>
    </source>
</evidence>
<feature type="transmembrane region" description="Helical" evidence="10">
    <location>
        <begin position="310"/>
        <end position="328"/>
    </location>
</feature>
<evidence type="ECO:0000256" key="6">
    <source>
        <dbReference type="ARBA" id="ARBA00022989"/>
    </source>
</evidence>
<keyword evidence="3 10" id="KW-0812">Transmembrane</keyword>
<keyword evidence="5 10" id="KW-0573">Peptidoglycan synthesis</keyword>
<feature type="transmembrane region" description="Helical" evidence="10">
    <location>
        <begin position="161"/>
        <end position="179"/>
    </location>
</feature>
<keyword evidence="7 10" id="KW-0472">Membrane</keyword>
<evidence type="ECO:0000256" key="1">
    <source>
        <dbReference type="ARBA" id="ARBA00004651"/>
    </source>
</evidence>
<protein>
    <recommendedName>
        <fullName evidence="10">Probable lipid II flippase MurJ</fullName>
    </recommendedName>
</protein>
<keyword evidence="4 10" id="KW-0133">Cell shape</keyword>
<organism evidence="12 13">
    <name type="scientific">Cephaloticoccus capnophilus</name>
    <dbReference type="NCBI Taxonomy" id="1548208"/>
    <lineage>
        <taxon>Bacteria</taxon>
        <taxon>Pseudomonadati</taxon>
        <taxon>Verrucomicrobiota</taxon>
        <taxon>Opitutia</taxon>
        <taxon>Opitutales</taxon>
        <taxon>Opitutaceae</taxon>
        <taxon>Cephaloticoccus</taxon>
    </lineage>
</organism>